<dbReference type="AlphaFoldDB" id="A0A401GHM5"/>
<evidence type="ECO:0000313" key="2">
    <source>
        <dbReference type="Proteomes" id="UP000287166"/>
    </source>
</evidence>
<evidence type="ECO:0008006" key="3">
    <source>
        <dbReference type="Google" id="ProtNLM"/>
    </source>
</evidence>
<accession>A0A401GHM5</accession>
<dbReference type="OrthoDB" id="2788229at2759"/>
<dbReference type="Proteomes" id="UP000287166">
    <property type="component" value="Unassembled WGS sequence"/>
</dbReference>
<sequence length="396" mass="44573">MTAVLPPELFDETIDHLWDDPPSLKACSLTCRSWIPSSRLHLFHTVRLRDSADCERLEALVAASPSITRCVRRLSLSAEYGGVDADGHAWEDDGWVDTAAPLLAQLTRVTTLGLSRIRWDALHPETQSTILRLSKSVRSLFLFEVRFATAYDVLEFLSAFPALEELYFHAVSWAQDSMDTRPDSTALSLAVDAVRGNIRLTYLFLDARSSPTLVTEWLLRHPSEQRLRTIQLCWREIENTKAVGDLLYASGAALEQLQVEFPAGVPEEAVLEDHLSLAANTCLRSLHFGGLNAAQSHSFVSRRLFPWVTGMLAQLRSRRLQEVTFELAITAVRDLLGLDWERIDRELSKEEFAGLMVVFRVSCEDIWGDIREEVRELVTSRLVGFQSKGSLCVSCI</sequence>
<dbReference type="STRING" id="139825.A0A401GHM5"/>
<dbReference type="GeneID" id="38778604"/>
<dbReference type="RefSeq" id="XP_027612600.1">
    <property type="nucleotide sequence ID" value="XM_027756799.1"/>
</dbReference>
<evidence type="ECO:0000313" key="1">
    <source>
        <dbReference type="EMBL" id="GBE81687.1"/>
    </source>
</evidence>
<reference evidence="1 2" key="1">
    <citation type="journal article" date="2018" name="Sci. Rep.">
        <title>Genome sequence of the cauliflower mushroom Sparassis crispa (Hanabiratake) and its association with beneficial usage.</title>
        <authorList>
            <person name="Kiyama R."/>
            <person name="Furutani Y."/>
            <person name="Kawaguchi K."/>
            <person name="Nakanishi T."/>
        </authorList>
    </citation>
    <scope>NUCLEOTIDE SEQUENCE [LARGE SCALE GENOMIC DNA]</scope>
</reference>
<protein>
    <recommendedName>
        <fullName evidence="3">F-box domain-containing protein</fullName>
    </recommendedName>
</protein>
<dbReference type="EMBL" id="BFAD01000004">
    <property type="protein sequence ID" value="GBE81687.1"/>
    <property type="molecule type" value="Genomic_DNA"/>
</dbReference>
<organism evidence="1 2">
    <name type="scientific">Sparassis crispa</name>
    <dbReference type="NCBI Taxonomy" id="139825"/>
    <lineage>
        <taxon>Eukaryota</taxon>
        <taxon>Fungi</taxon>
        <taxon>Dikarya</taxon>
        <taxon>Basidiomycota</taxon>
        <taxon>Agaricomycotina</taxon>
        <taxon>Agaricomycetes</taxon>
        <taxon>Polyporales</taxon>
        <taxon>Sparassidaceae</taxon>
        <taxon>Sparassis</taxon>
    </lineage>
</organism>
<dbReference type="InParanoid" id="A0A401GHM5"/>
<gene>
    <name evidence="1" type="ORF">SCP_0400580</name>
</gene>
<comment type="caution">
    <text evidence="1">The sequence shown here is derived from an EMBL/GenBank/DDBJ whole genome shotgun (WGS) entry which is preliminary data.</text>
</comment>
<proteinExistence type="predicted"/>
<keyword evidence="2" id="KW-1185">Reference proteome</keyword>
<name>A0A401GHM5_9APHY</name>